<sequence>MNKSSIFPIALFFISLFSIAARAQQTDSLRTAIITVANLHCNNDMPTIKKQLLNQDGIDEVSFTEIHGDRSAFTIFYHTAATSEQQIKAAIEATPGCDDPASRPYKVKQAKPSKK</sequence>
<evidence type="ECO:0000256" key="1">
    <source>
        <dbReference type="SAM" id="MobiDB-lite"/>
    </source>
</evidence>
<gene>
    <name evidence="3" type="ORF">GCM10023092_13480</name>
</gene>
<dbReference type="InterPro" id="IPR006121">
    <property type="entry name" value="HMA_dom"/>
</dbReference>
<dbReference type="RefSeq" id="WP_344824378.1">
    <property type="nucleotide sequence ID" value="NZ_BAABEZ010000022.1"/>
</dbReference>
<reference evidence="4" key="1">
    <citation type="journal article" date="2019" name="Int. J. Syst. Evol. Microbiol.">
        <title>The Global Catalogue of Microorganisms (GCM) 10K type strain sequencing project: providing services to taxonomists for standard genome sequencing and annotation.</title>
        <authorList>
            <consortium name="The Broad Institute Genomics Platform"/>
            <consortium name="The Broad Institute Genome Sequencing Center for Infectious Disease"/>
            <person name="Wu L."/>
            <person name="Ma J."/>
        </authorList>
    </citation>
    <scope>NUCLEOTIDE SEQUENCE [LARGE SCALE GENOMIC DNA]</scope>
    <source>
        <strain evidence="4">JCM 31921</strain>
    </source>
</reference>
<evidence type="ECO:0000313" key="3">
    <source>
        <dbReference type="EMBL" id="GAA4453338.1"/>
    </source>
</evidence>
<evidence type="ECO:0000256" key="2">
    <source>
        <dbReference type="SAM" id="SignalP"/>
    </source>
</evidence>
<keyword evidence="2" id="KW-0732">Signal</keyword>
<dbReference type="EMBL" id="BAABEZ010000022">
    <property type="protein sequence ID" value="GAA4453338.1"/>
    <property type="molecule type" value="Genomic_DNA"/>
</dbReference>
<proteinExistence type="predicted"/>
<dbReference type="InterPro" id="IPR036163">
    <property type="entry name" value="HMA_dom_sf"/>
</dbReference>
<dbReference type="SUPFAM" id="SSF55008">
    <property type="entry name" value="HMA, heavy metal-associated domain"/>
    <property type="match status" value="1"/>
</dbReference>
<dbReference type="Gene3D" id="3.30.70.100">
    <property type="match status" value="1"/>
</dbReference>
<feature type="signal peptide" evidence="2">
    <location>
        <begin position="1"/>
        <end position="23"/>
    </location>
</feature>
<name>A0ABP8MNQ7_9BACT</name>
<feature type="compositionally biased region" description="Basic residues" evidence="1">
    <location>
        <begin position="105"/>
        <end position="115"/>
    </location>
</feature>
<dbReference type="CDD" id="cd00371">
    <property type="entry name" value="HMA"/>
    <property type="match status" value="1"/>
</dbReference>
<evidence type="ECO:0008006" key="5">
    <source>
        <dbReference type="Google" id="ProtNLM"/>
    </source>
</evidence>
<feature type="region of interest" description="Disordered" evidence="1">
    <location>
        <begin position="94"/>
        <end position="115"/>
    </location>
</feature>
<dbReference type="Proteomes" id="UP001501410">
    <property type="component" value="Unassembled WGS sequence"/>
</dbReference>
<accession>A0ABP8MNQ7</accession>
<evidence type="ECO:0000313" key="4">
    <source>
        <dbReference type="Proteomes" id="UP001501410"/>
    </source>
</evidence>
<organism evidence="3 4">
    <name type="scientific">Rurimicrobium arvi</name>
    <dbReference type="NCBI Taxonomy" id="2049916"/>
    <lineage>
        <taxon>Bacteria</taxon>
        <taxon>Pseudomonadati</taxon>
        <taxon>Bacteroidota</taxon>
        <taxon>Chitinophagia</taxon>
        <taxon>Chitinophagales</taxon>
        <taxon>Chitinophagaceae</taxon>
        <taxon>Rurimicrobium</taxon>
    </lineage>
</organism>
<keyword evidence="4" id="KW-1185">Reference proteome</keyword>
<protein>
    <recommendedName>
        <fullName evidence="5">HMA domain-containing protein</fullName>
    </recommendedName>
</protein>
<feature type="chain" id="PRO_5046068829" description="HMA domain-containing protein" evidence="2">
    <location>
        <begin position="24"/>
        <end position="115"/>
    </location>
</feature>
<comment type="caution">
    <text evidence="3">The sequence shown here is derived from an EMBL/GenBank/DDBJ whole genome shotgun (WGS) entry which is preliminary data.</text>
</comment>